<dbReference type="AlphaFoldDB" id="A0A4Q7DHC6"/>
<keyword evidence="2" id="KW-1185">Reference proteome</keyword>
<name>A0A4Q7DHC6_9PROT</name>
<evidence type="ECO:0000313" key="1">
    <source>
        <dbReference type="EMBL" id="RZI46112.1"/>
    </source>
</evidence>
<gene>
    <name evidence="1" type="ORF">EQU50_04040</name>
</gene>
<dbReference type="Proteomes" id="UP000293550">
    <property type="component" value="Unassembled WGS sequence"/>
</dbReference>
<reference evidence="1 2" key="1">
    <citation type="submission" date="2018-10" db="EMBL/GenBank/DDBJ databases">
        <title>An updated phylogeny of the Alphaproteobacteria reveals that the parasitic Rickettsiales and Holosporales have independent origins.</title>
        <authorList>
            <person name="Munoz-Gomez S.A."/>
            <person name="Hess S."/>
            <person name="Burger G."/>
            <person name="Lang B.F."/>
            <person name="Susko E."/>
            <person name="Slamovits C.H."/>
            <person name="Roger A.J."/>
        </authorList>
    </citation>
    <scope>NUCLEOTIDE SEQUENCE [LARGE SCALE GENOMIC DNA]</scope>
    <source>
        <strain evidence="1">HOLO01</strain>
    </source>
</reference>
<dbReference type="EMBL" id="SCFB01000005">
    <property type="protein sequence ID" value="RZI46112.1"/>
    <property type="molecule type" value="Genomic_DNA"/>
</dbReference>
<evidence type="ECO:0000313" key="2">
    <source>
        <dbReference type="Proteomes" id="UP000293550"/>
    </source>
</evidence>
<comment type="caution">
    <text evidence="1">The sequence shown here is derived from an EMBL/GenBank/DDBJ whole genome shotgun (WGS) entry which is preliminary data.</text>
</comment>
<protein>
    <submittedName>
        <fullName evidence="1">Uncharacterized protein</fullName>
    </submittedName>
</protein>
<accession>A0A4Q7DHC6</accession>
<dbReference type="RefSeq" id="WP_130153866.1">
    <property type="nucleotide sequence ID" value="NZ_SCFB01000005.1"/>
</dbReference>
<organism evidence="1 2">
    <name type="scientific">Candidatus Finniella inopinata</name>
    <dbReference type="NCBI Taxonomy" id="1696036"/>
    <lineage>
        <taxon>Bacteria</taxon>
        <taxon>Pseudomonadati</taxon>
        <taxon>Pseudomonadota</taxon>
        <taxon>Alphaproteobacteria</taxon>
        <taxon>Holosporales</taxon>
        <taxon>Candidatus Paracaedibacteraceae</taxon>
        <taxon>Candidatus Finniella</taxon>
    </lineage>
</organism>
<sequence>MKASVEQLDDDIADLKARLSKVIQSAKIIASCPFEPYPVRLKRENQIYGHLFTLESPDA</sequence>
<proteinExistence type="predicted"/>